<dbReference type="Pfam" id="PF00550">
    <property type="entry name" value="PP-binding"/>
    <property type="match status" value="1"/>
</dbReference>
<evidence type="ECO:0000313" key="10">
    <source>
        <dbReference type="Proteomes" id="UP001272987"/>
    </source>
</evidence>
<feature type="domain" description="Carrier" evidence="7">
    <location>
        <begin position="331"/>
        <end position="411"/>
    </location>
</feature>
<dbReference type="InterPro" id="IPR016036">
    <property type="entry name" value="Malonyl_transacylase_ACP-bd"/>
</dbReference>
<keyword evidence="10" id="KW-1185">Reference proteome</keyword>
<dbReference type="PANTHER" id="PTHR42681">
    <property type="entry name" value="MALONYL-COA-ACYL CARRIER PROTEIN TRANSACYLASE, MITOCHONDRIAL"/>
    <property type="match status" value="1"/>
</dbReference>
<sequence>MRVALLFPGQGSYLPGVFAGLGADTDLISDQVAEIDEAAAEYGVKPVRPLLFSPNAPSLGVLLKSDPDRMDVATVATSLALAALLESRYGLTADHVVGHSLGEFAALSVAGVLTPGDAVRAVCERHTALREAPPPAGGMVAVEADPERAEELIASVHASTVAVSSVNAPGQSVVSGAEGDLIRVWDAARAAGLRTSRLKVVLPFHVPVLAKASAAYAQRLPSVPMAAPRERFCYSHGLGRFLTGEDDVVALMVDDMTRPVRFHDAVRALDAEGVTAYVECGALDVLTRLVSGTLPAALTVAPLREALTAPDLSGRLDSLGPAATAASMATAADPEVLETVRAVCAELLEYPLETLTDDAHFQADLGVDSLGMTELLERSLRRYGLQHLFHVADNGDYDTVADLAALVTGLLRDETLSAPERR</sequence>
<accession>A0AAP6EIB2</accession>
<keyword evidence="3" id="KW-0045">Antibiotic biosynthesis</keyword>
<dbReference type="EMBL" id="JARAWP010000016">
    <property type="protein sequence ID" value="MDX3021492.1"/>
    <property type="molecule type" value="Genomic_DNA"/>
</dbReference>
<organism evidence="8 11">
    <name type="scientific">Streptomyces acidiscabies</name>
    <dbReference type="NCBI Taxonomy" id="42234"/>
    <lineage>
        <taxon>Bacteria</taxon>
        <taxon>Bacillati</taxon>
        <taxon>Actinomycetota</taxon>
        <taxon>Actinomycetes</taxon>
        <taxon>Kitasatosporales</taxon>
        <taxon>Streptomycetaceae</taxon>
        <taxon>Streptomyces</taxon>
    </lineage>
</organism>
<dbReference type="Gene3D" id="1.10.1200.10">
    <property type="entry name" value="ACP-like"/>
    <property type="match status" value="1"/>
</dbReference>
<dbReference type="InterPro" id="IPR009081">
    <property type="entry name" value="PP-bd_ACP"/>
</dbReference>
<dbReference type="GO" id="GO:0005829">
    <property type="term" value="C:cytosol"/>
    <property type="evidence" value="ECO:0007669"/>
    <property type="project" value="TreeGrafter"/>
</dbReference>
<gene>
    <name evidence="8" type="ORF">PV399_26740</name>
    <name evidence="9" type="ORF">PV666_26890</name>
</gene>
<dbReference type="EMBL" id="JARAWC010000020">
    <property type="protein sequence ID" value="MDX2963290.1"/>
    <property type="molecule type" value="Genomic_DNA"/>
</dbReference>
<name>A0AAP6EIB2_9ACTN</name>
<comment type="caution">
    <text evidence="8">The sequence shown here is derived from an EMBL/GenBank/DDBJ whole genome shotgun (WGS) entry which is preliminary data.</text>
</comment>
<keyword evidence="2" id="KW-0808">Transferase</keyword>
<evidence type="ECO:0000256" key="2">
    <source>
        <dbReference type="ARBA" id="ARBA00022679"/>
    </source>
</evidence>
<dbReference type="InterPro" id="IPR036736">
    <property type="entry name" value="ACP-like_sf"/>
</dbReference>
<proteinExistence type="predicted"/>
<dbReference type="InterPro" id="IPR014043">
    <property type="entry name" value="Acyl_transferase_dom"/>
</dbReference>
<evidence type="ECO:0000256" key="3">
    <source>
        <dbReference type="ARBA" id="ARBA00023194"/>
    </source>
</evidence>
<dbReference type="SUPFAM" id="SSF55048">
    <property type="entry name" value="Probable ACP-binding domain of malonyl-CoA ACP transacylase"/>
    <property type="match status" value="1"/>
</dbReference>
<dbReference type="PANTHER" id="PTHR42681:SF1">
    <property type="entry name" value="MALONYL-COA-ACYL CARRIER PROTEIN TRANSACYLASE, MITOCHONDRIAL"/>
    <property type="match status" value="1"/>
</dbReference>
<evidence type="ECO:0000313" key="8">
    <source>
        <dbReference type="EMBL" id="MDX2963290.1"/>
    </source>
</evidence>
<dbReference type="SUPFAM" id="SSF52151">
    <property type="entry name" value="FabD/lysophospholipase-like"/>
    <property type="match status" value="1"/>
</dbReference>
<evidence type="ECO:0000256" key="5">
    <source>
        <dbReference type="ARBA" id="ARBA00048462"/>
    </source>
</evidence>
<dbReference type="PROSITE" id="PS50075">
    <property type="entry name" value="CARRIER"/>
    <property type="match status" value="1"/>
</dbReference>
<keyword evidence="6" id="KW-0853">WD repeat</keyword>
<evidence type="ECO:0000256" key="6">
    <source>
        <dbReference type="PROSITE-ProRule" id="PRU00221"/>
    </source>
</evidence>
<dbReference type="SMART" id="SM00827">
    <property type="entry name" value="PKS_AT"/>
    <property type="match status" value="1"/>
</dbReference>
<dbReference type="InterPro" id="IPR050858">
    <property type="entry name" value="Mal-CoA-ACP_Trans/PKS_FabD"/>
</dbReference>
<comment type="catalytic activity">
    <reaction evidence="5">
        <text>holo-[ACP] + malonyl-CoA = malonyl-[ACP] + CoA</text>
        <dbReference type="Rhea" id="RHEA:41792"/>
        <dbReference type="Rhea" id="RHEA-COMP:9623"/>
        <dbReference type="Rhea" id="RHEA-COMP:9685"/>
        <dbReference type="ChEBI" id="CHEBI:57287"/>
        <dbReference type="ChEBI" id="CHEBI:57384"/>
        <dbReference type="ChEBI" id="CHEBI:64479"/>
        <dbReference type="ChEBI" id="CHEBI:78449"/>
        <dbReference type="EC" id="2.3.1.39"/>
    </reaction>
</comment>
<dbReference type="PROSITE" id="PS50082">
    <property type="entry name" value="WD_REPEATS_2"/>
    <property type="match status" value="1"/>
</dbReference>
<dbReference type="GO" id="GO:0006633">
    <property type="term" value="P:fatty acid biosynthetic process"/>
    <property type="evidence" value="ECO:0007669"/>
    <property type="project" value="TreeGrafter"/>
</dbReference>
<evidence type="ECO:0000313" key="9">
    <source>
        <dbReference type="EMBL" id="MDX3021492.1"/>
    </source>
</evidence>
<dbReference type="GeneID" id="69808832"/>
<keyword evidence="4 8" id="KW-0012">Acyltransferase</keyword>
<dbReference type="RefSeq" id="WP_010356016.1">
    <property type="nucleotide sequence ID" value="NZ_CP122369.1"/>
</dbReference>
<dbReference type="InterPro" id="IPR001227">
    <property type="entry name" value="Ac_transferase_dom_sf"/>
</dbReference>
<dbReference type="GO" id="GO:0017000">
    <property type="term" value="P:antibiotic biosynthetic process"/>
    <property type="evidence" value="ECO:0007669"/>
    <property type="project" value="UniProtKB-KW"/>
</dbReference>
<dbReference type="Gene3D" id="3.40.366.10">
    <property type="entry name" value="Malonyl-Coenzyme A Acyl Carrier Protein, domain 2"/>
    <property type="match status" value="1"/>
</dbReference>
<protein>
    <recommendedName>
        <fullName evidence="1">[acyl-carrier-protein] S-malonyltransferase</fullName>
        <ecNumber evidence="1">2.3.1.39</ecNumber>
    </recommendedName>
</protein>
<feature type="repeat" description="WD" evidence="6">
    <location>
        <begin position="154"/>
        <end position="195"/>
    </location>
</feature>
<dbReference type="AlphaFoldDB" id="A0AAP6EIB2"/>
<dbReference type="InterPro" id="IPR016035">
    <property type="entry name" value="Acyl_Trfase/lysoPLipase"/>
</dbReference>
<evidence type="ECO:0000313" key="11">
    <source>
        <dbReference type="Proteomes" id="UP001282288"/>
    </source>
</evidence>
<reference evidence="8 10" key="1">
    <citation type="journal article" date="2023" name="Microb. Genom.">
        <title>Mesoterricola silvestris gen. nov., sp. nov., Mesoterricola sediminis sp. nov., Geothrix oryzae sp. nov., Geothrix edaphica sp. nov., Geothrix rubra sp. nov., and Geothrix limicola sp. nov., six novel members of Acidobacteriota isolated from soils.</title>
        <authorList>
            <person name="Weisberg A.J."/>
            <person name="Pearce E."/>
            <person name="Kramer C.G."/>
            <person name="Chang J.H."/>
            <person name="Clarke C.R."/>
        </authorList>
    </citation>
    <scope>NUCLEOTIDE SEQUENCE</scope>
    <source>
        <strain evidence="9 10">NB05-1H</strain>
        <strain evidence="8">NRRL_B-16521</strain>
    </source>
</reference>
<dbReference type="GO" id="GO:0004314">
    <property type="term" value="F:[acyl-carrier-protein] S-malonyltransferase activity"/>
    <property type="evidence" value="ECO:0007669"/>
    <property type="project" value="UniProtKB-EC"/>
</dbReference>
<dbReference type="Proteomes" id="UP001272987">
    <property type="component" value="Unassembled WGS sequence"/>
</dbReference>
<evidence type="ECO:0000256" key="4">
    <source>
        <dbReference type="ARBA" id="ARBA00023315"/>
    </source>
</evidence>
<dbReference type="Proteomes" id="UP001282288">
    <property type="component" value="Unassembled WGS sequence"/>
</dbReference>
<dbReference type="InterPro" id="IPR001680">
    <property type="entry name" value="WD40_rpt"/>
</dbReference>
<dbReference type="SUPFAM" id="SSF47336">
    <property type="entry name" value="ACP-like"/>
    <property type="match status" value="1"/>
</dbReference>
<dbReference type="Pfam" id="PF00698">
    <property type="entry name" value="Acyl_transf_1"/>
    <property type="match status" value="1"/>
</dbReference>
<evidence type="ECO:0000259" key="7">
    <source>
        <dbReference type="PROSITE" id="PS50075"/>
    </source>
</evidence>
<dbReference type="EC" id="2.3.1.39" evidence="1"/>
<evidence type="ECO:0000256" key="1">
    <source>
        <dbReference type="ARBA" id="ARBA00013258"/>
    </source>
</evidence>